<evidence type="ECO:0000313" key="5">
    <source>
        <dbReference type="EMBL" id="STY43822.1"/>
    </source>
</evidence>
<dbReference type="SUPFAM" id="SSF46785">
    <property type="entry name" value="Winged helix' DNA-binding domain"/>
    <property type="match status" value="1"/>
</dbReference>
<dbReference type="Gene3D" id="1.20.120.530">
    <property type="entry name" value="GntR ligand-binding domain-like"/>
    <property type="match status" value="1"/>
</dbReference>
<dbReference type="PANTHER" id="PTHR43537:SF47">
    <property type="entry name" value="REGULATORY PROTEIN GNTR HTH"/>
    <property type="match status" value="1"/>
</dbReference>
<dbReference type="SUPFAM" id="SSF48008">
    <property type="entry name" value="GntR ligand-binding domain-like"/>
    <property type="match status" value="1"/>
</dbReference>
<evidence type="ECO:0000313" key="6">
    <source>
        <dbReference type="Proteomes" id="UP000254879"/>
    </source>
</evidence>
<keyword evidence="5" id="KW-0670">Pyruvate</keyword>
<dbReference type="InterPro" id="IPR036388">
    <property type="entry name" value="WH-like_DNA-bd_sf"/>
</dbReference>
<dbReference type="SMART" id="SM00345">
    <property type="entry name" value="HTH_GNTR"/>
    <property type="match status" value="1"/>
</dbReference>
<proteinExistence type="predicted"/>
<reference evidence="5 6" key="1">
    <citation type="submission" date="2018-06" db="EMBL/GenBank/DDBJ databases">
        <authorList>
            <consortium name="Pathogen Informatics"/>
            <person name="Doyle S."/>
        </authorList>
    </citation>
    <scope>NUCLEOTIDE SEQUENCE [LARGE SCALE GENOMIC DNA]</scope>
    <source>
        <strain evidence="6">NCTC 10815</strain>
    </source>
</reference>
<dbReference type="Pfam" id="PF00392">
    <property type="entry name" value="GntR"/>
    <property type="match status" value="1"/>
</dbReference>
<evidence type="ECO:0000256" key="1">
    <source>
        <dbReference type="ARBA" id="ARBA00023015"/>
    </source>
</evidence>
<dbReference type="CDD" id="cd07377">
    <property type="entry name" value="WHTH_GntR"/>
    <property type="match status" value="1"/>
</dbReference>
<dbReference type="AlphaFoldDB" id="A0A378MEP8"/>
<evidence type="ECO:0000256" key="2">
    <source>
        <dbReference type="ARBA" id="ARBA00023125"/>
    </source>
</evidence>
<evidence type="ECO:0000259" key="4">
    <source>
        <dbReference type="PROSITE" id="PS50949"/>
    </source>
</evidence>
<keyword evidence="2" id="KW-0238">DNA-binding</keyword>
<dbReference type="PANTHER" id="PTHR43537">
    <property type="entry name" value="TRANSCRIPTIONAL REGULATOR, GNTR FAMILY"/>
    <property type="match status" value="1"/>
</dbReference>
<dbReference type="PROSITE" id="PS50949">
    <property type="entry name" value="HTH_GNTR"/>
    <property type="match status" value="1"/>
</dbReference>
<organism evidence="5 6">
    <name type="scientific">Listeria grayi</name>
    <name type="common">Listeria murrayi</name>
    <dbReference type="NCBI Taxonomy" id="1641"/>
    <lineage>
        <taxon>Bacteria</taxon>
        <taxon>Bacillati</taxon>
        <taxon>Bacillota</taxon>
        <taxon>Bacilli</taxon>
        <taxon>Bacillales</taxon>
        <taxon>Listeriaceae</taxon>
        <taxon>Listeria</taxon>
    </lineage>
</organism>
<sequence>MDKVERKTLVEQVYSQMEKKIHDNEWQIGSKIPNETELMKQFGISRNTLREAVRALVHVGLLTTKQGEGTFVTHSDELNAILQRRLSKSTLADILDVRHALDKEAAVLACARYTDEDMLEMEKWMHACRAAVADGELDSFVDADISLHISVVKAAHNSLLLTLYTNIVEQMKISIEKTVSLADDYTIGHQQLIQAIKVRDQEAAMQEIDHYIHTFKKRI</sequence>
<dbReference type="Proteomes" id="UP000254879">
    <property type="component" value="Unassembled WGS sequence"/>
</dbReference>
<dbReference type="GO" id="GO:0003700">
    <property type="term" value="F:DNA-binding transcription factor activity"/>
    <property type="evidence" value="ECO:0007669"/>
    <property type="project" value="InterPro"/>
</dbReference>
<dbReference type="InterPro" id="IPR008920">
    <property type="entry name" value="TF_FadR/GntR_C"/>
</dbReference>
<dbReference type="InterPro" id="IPR036390">
    <property type="entry name" value="WH_DNA-bd_sf"/>
</dbReference>
<evidence type="ECO:0000256" key="3">
    <source>
        <dbReference type="ARBA" id="ARBA00023163"/>
    </source>
</evidence>
<keyword evidence="3" id="KW-0804">Transcription</keyword>
<name>A0A378MEP8_LISGR</name>
<dbReference type="GO" id="GO:0003677">
    <property type="term" value="F:DNA binding"/>
    <property type="evidence" value="ECO:0007669"/>
    <property type="project" value="UniProtKB-KW"/>
</dbReference>
<feature type="domain" description="HTH gntR-type" evidence="4">
    <location>
        <begin position="7"/>
        <end position="75"/>
    </location>
</feature>
<dbReference type="InterPro" id="IPR011711">
    <property type="entry name" value="GntR_C"/>
</dbReference>
<gene>
    <name evidence="5" type="primary">pdhR</name>
    <name evidence="5" type="ORF">NCTC10815_01126</name>
</gene>
<dbReference type="InterPro" id="IPR000524">
    <property type="entry name" value="Tscrpt_reg_HTH_GntR"/>
</dbReference>
<dbReference type="EMBL" id="UGPG01000001">
    <property type="protein sequence ID" value="STY43822.1"/>
    <property type="molecule type" value="Genomic_DNA"/>
</dbReference>
<accession>A0A378MEP8</accession>
<keyword evidence="1" id="KW-0805">Transcription regulation</keyword>
<dbReference type="SMART" id="SM00895">
    <property type="entry name" value="FCD"/>
    <property type="match status" value="1"/>
</dbReference>
<dbReference type="Gene3D" id="1.10.10.10">
    <property type="entry name" value="Winged helix-like DNA-binding domain superfamily/Winged helix DNA-binding domain"/>
    <property type="match status" value="1"/>
</dbReference>
<protein>
    <submittedName>
        <fullName evidence="5">Pyruvate dehydrogenase complex repressor</fullName>
    </submittedName>
</protein>
<dbReference type="PRINTS" id="PR00035">
    <property type="entry name" value="HTHGNTR"/>
</dbReference>
<dbReference type="Pfam" id="PF07729">
    <property type="entry name" value="FCD"/>
    <property type="match status" value="1"/>
</dbReference>